<evidence type="ECO:0000259" key="1">
    <source>
        <dbReference type="Pfam" id="PF01878"/>
    </source>
</evidence>
<proteinExistence type="predicted"/>
<dbReference type="InterPro" id="IPR015947">
    <property type="entry name" value="PUA-like_sf"/>
</dbReference>
<dbReference type="AlphaFoldDB" id="A0A2S0N1X5"/>
<name>A0A2S0N1X5_9BURK</name>
<protein>
    <submittedName>
        <fullName evidence="2">EVE domain-containing protein</fullName>
    </submittedName>
</protein>
<dbReference type="CDD" id="cd21132">
    <property type="entry name" value="EVE-like"/>
    <property type="match status" value="1"/>
</dbReference>
<evidence type="ECO:0000313" key="3">
    <source>
        <dbReference type="Proteomes" id="UP000239326"/>
    </source>
</evidence>
<keyword evidence="3" id="KW-1185">Reference proteome</keyword>
<dbReference type="RefSeq" id="WP_106446938.1">
    <property type="nucleotide sequence ID" value="NZ_CP027669.1"/>
</dbReference>
<accession>A0A2S0N1X5</accession>
<dbReference type="Pfam" id="PF01878">
    <property type="entry name" value="EVE"/>
    <property type="match status" value="1"/>
</dbReference>
<dbReference type="Proteomes" id="UP000239326">
    <property type="component" value="Chromosome"/>
</dbReference>
<evidence type="ECO:0000313" key="2">
    <source>
        <dbReference type="EMBL" id="AVO41961.1"/>
    </source>
</evidence>
<dbReference type="SUPFAM" id="SSF88697">
    <property type="entry name" value="PUA domain-like"/>
    <property type="match status" value="1"/>
</dbReference>
<organism evidence="2 3">
    <name type="scientific">Simplicispira suum</name>
    <dbReference type="NCBI Taxonomy" id="2109915"/>
    <lineage>
        <taxon>Bacteria</taxon>
        <taxon>Pseudomonadati</taxon>
        <taxon>Pseudomonadota</taxon>
        <taxon>Betaproteobacteria</taxon>
        <taxon>Burkholderiales</taxon>
        <taxon>Comamonadaceae</taxon>
        <taxon>Simplicispira</taxon>
    </lineage>
</organism>
<dbReference type="InterPro" id="IPR002740">
    <property type="entry name" value="EVE_domain"/>
</dbReference>
<dbReference type="NCBIfam" id="NF002616">
    <property type="entry name" value="PRK02268.1-2"/>
    <property type="match status" value="1"/>
</dbReference>
<dbReference type="Gene3D" id="3.10.590.10">
    <property type="entry name" value="ph1033 like domains"/>
    <property type="match status" value="1"/>
</dbReference>
<dbReference type="KEGG" id="simp:C6571_12310"/>
<reference evidence="2 3" key="1">
    <citation type="submission" date="2018-03" db="EMBL/GenBank/DDBJ databases">
        <title>Genome sequencing of Simplicispira sp.</title>
        <authorList>
            <person name="Kim S.-J."/>
            <person name="Heo J."/>
            <person name="Kwon S.-W."/>
        </authorList>
    </citation>
    <scope>NUCLEOTIDE SEQUENCE [LARGE SCALE GENOMIC DNA]</scope>
    <source>
        <strain evidence="2 3">SC1-8</strain>
    </source>
</reference>
<sequence>MPPRNWIAVASAEHARLGRDHRPLGFMQVCHGKRPPLQRIAAGDRMACYAPATVYGGTDRLQSFVSIGVVKPGLPYEFDMGNGFVSWRRDMHYAAAFETPIAPLLGAFEFIENPERWGAKFRFGLFDVSTHDMQLIARAMQADRQALGFQDLPD</sequence>
<dbReference type="EMBL" id="CP027669">
    <property type="protein sequence ID" value="AVO41961.1"/>
    <property type="molecule type" value="Genomic_DNA"/>
</dbReference>
<feature type="domain" description="EVE" evidence="1">
    <location>
        <begin position="5"/>
        <end position="138"/>
    </location>
</feature>
<dbReference type="OrthoDB" id="9793567at2"/>
<gene>
    <name evidence="2" type="ORF">C6571_12310</name>
</gene>